<evidence type="ECO:0000313" key="2">
    <source>
        <dbReference type="Proteomes" id="UP000027059"/>
    </source>
</evidence>
<gene>
    <name evidence="1" type="ORF">Y981_08695</name>
</gene>
<sequence length="117" mass="13111">MAKTGTPQNTCPSVGRRMIDEFHFSGRKFSATLGLDLLIGKTVKESVGIVVFFSKKVKSLFCCKNEQDALRVSGDHRSVIFPKLFVLFLSNRLQLLGPKLRDGQIFYISGAKRMGER</sequence>
<evidence type="ECO:0000313" key="1">
    <source>
        <dbReference type="EMBL" id="AIA31837.1"/>
    </source>
</evidence>
<accession>A0A059Y2X8</accession>
<reference evidence="2" key="1">
    <citation type="submission" date="2014-02" db="EMBL/GenBank/DDBJ databases">
        <title>Complete genome sequence and comparative genomic analysis of the nitrogen-fixing bacterium Leptospirillum ferriphilum YSK.</title>
        <authorList>
            <person name="Guo X."/>
            <person name="Yin H."/>
            <person name="Liang Y."/>
            <person name="Hu Q."/>
            <person name="Ma L."/>
            <person name="Xiao Y."/>
            <person name="Zhang X."/>
            <person name="Qiu G."/>
            <person name="Liu X."/>
        </authorList>
    </citation>
    <scope>NUCLEOTIDE SEQUENCE [LARGE SCALE GENOMIC DNA]</scope>
    <source>
        <strain evidence="2">YSK</strain>
    </source>
</reference>
<keyword evidence="2" id="KW-1185">Reference proteome</keyword>
<reference evidence="1 2" key="2">
    <citation type="journal article" date="2015" name="Biomed. Res. Int.">
        <title>Effects of Arsenite Resistance on the Growth and Functional Gene Expression of Leptospirillum ferriphilum and Acidithiobacillus thiooxidans in Pure Culture and Coculture.</title>
        <authorList>
            <person name="Jiang H."/>
            <person name="Liang Y."/>
            <person name="Yin H."/>
            <person name="Xiao Y."/>
            <person name="Guo X."/>
            <person name="Xu Y."/>
            <person name="Hu Q."/>
            <person name="Liu H."/>
            <person name="Liu X."/>
        </authorList>
    </citation>
    <scope>NUCLEOTIDE SEQUENCE [LARGE SCALE GENOMIC DNA]</scope>
    <source>
        <strain evidence="1 2">YSK</strain>
    </source>
</reference>
<name>A0A059Y2X8_9BACT</name>
<proteinExistence type="predicted"/>
<dbReference type="AlphaFoldDB" id="A0A059Y2X8"/>
<dbReference type="EMBL" id="CP007243">
    <property type="protein sequence ID" value="AIA31837.1"/>
    <property type="molecule type" value="Genomic_DNA"/>
</dbReference>
<dbReference type="Proteomes" id="UP000027059">
    <property type="component" value="Chromosome"/>
</dbReference>
<dbReference type="HOGENOM" id="CLU_2081890_0_0_0"/>
<dbReference type="KEGG" id="lfp:Y981_08695"/>
<protein>
    <submittedName>
        <fullName evidence="1">Uncharacterized protein</fullName>
    </submittedName>
</protein>
<organism evidence="1 2">
    <name type="scientific">Leptospirillum ferriphilum YSK</name>
    <dbReference type="NCBI Taxonomy" id="1441628"/>
    <lineage>
        <taxon>Bacteria</taxon>
        <taxon>Pseudomonadati</taxon>
        <taxon>Nitrospirota</taxon>
        <taxon>Nitrospiria</taxon>
        <taxon>Nitrospirales</taxon>
        <taxon>Nitrospiraceae</taxon>
        <taxon>Leptospirillum</taxon>
    </lineage>
</organism>
<dbReference type="RefSeq" id="WP_038505707.1">
    <property type="nucleotide sequence ID" value="NZ_CP007243.1"/>
</dbReference>